<proteinExistence type="predicted"/>
<evidence type="ECO:0008006" key="3">
    <source>
        <dbReference type="Google" id="ProtNLM"/>
    </source>
</evidence>
<dbReference type="RefSeq" id="WP_146845727.1">
    <property type="nucleotide sequence ID" value="NZ_BJWH01000007.1"/>
</dbReference>
<dbReference type="Pfam" id="PF10012">
    <property type="entry name" value="DUF2255"/>
    <property type="match status" value="1"/>
</dbReference>
<organism evidence="1 2">
    <name type="scientific">Cellulomonas terrae</name>
    <dbReference type="NCBI Taxonomy" id="311234"/>
    <lineage>
        <taxon>Bacteria</taxon>
        <taxon>Bacillati</taxon>
        <taxon>Actinomycetota</taxon>
        <taxon>Actinomycetes</taxon>
        <taxon>Micrococcales</taxon>
        <taxon>Cellulomonadaceae</taxon>
        <taxon>Cellulomonas</taxon>
    </lineage>
</organism>
<evidence type="ECO:0000313" key="1">
    <source>
        <dbReference type="EMBL" id="GEL98193.1"/>
    </source>
</evidence>
<reference evidence="1 2" key="1">
    <citation type="submission" date="2019-07" db="EMBL/GenBank/DDBJ databases">
        <title>Whole genome shotgun sequence of Cellulomonas terrae NBRC 100819.</title>
        <authorList>
            <person name="Hosoyama A."/>
            <person name="Uohara A."/>
            <person name="Ohji S."/>
            <person name="Ichikawa N."/>
        </authorList>
    </citation>
    <scope>NUCLEOTIDE SEQUENCE [LARGE SCALE GENOMIC DNA]</scope>
    <source>
        <strain evidence="1 2">NBRC 100819</strain>
    </source>
</reference>
<name>A0A511JKM5_9CELL</name>
<dbReference type="Proteomes" id="UP000321049">
    <property type="component" value="Unassembled WGS sequence"/>
</dbReference>
<dbReference type="OrthoDB" id="162563at2"/>
<keyword evidence="2" id="KW-1185">Reference proteome</keyword>
<gene>
    <name evidence="1" type="ORF">CTE05_17400</name>
</gene>
<dbReference type="InterPro" id="IPR016888">
    <property type="entry name" value="UCP028498"/>
</dbReference>
<comment type="caution">
    <text evidence="1">The sequence shown here is derived from an EMBL/GenBank/DDBJ whole genome shotgun (WGS) entry which is preliminary data.</text>
</comment>
<protein>
    <recommendedName>
        <fullName evidence="3">DUF2255 domain-containing protein</fullName>
    </recommendedName>
</protein>
<dbReference type="AlphaFoldDB" id="A0A511JKM5"/>
<dbReference type="EMBL" id="BJWH01000007">
    <property type="protein sequence ID" value="GEL98193.1"/>
    <property type="molecule type" value="Genomic_DNA"/>
</dbReference>
<sequence length="125" mass="13646">MSAWASETLTAIDTADELRVSSYRPDGTLRPFVIIWVVRVGDDVYIRSAYGPGNGWFRRAQASGRGRIKVAGLEQDVTFTTPGPDVHAAIDAAYHAKYDRYGPGIVRTVVGPDVVAVTLRLVPEE</sequence>
<evidence type="ECO:0000313" key="2">
    <source>
        <dbReference type="Proteomes" id="UP000321049"/>
    </source>
</evidence>
<accession>A0A511JKM5</accession>